<feature type="domain" description="HTH crp-type" evidence="5">
    <location>
        <begin position="152"/>
        <end position="220"/>
    </location>
</feature>
<dbReference type="InterPro" id="IPR018490">
    <property type="entry name" value="cNMP-bd_dom_sf"/>
</dbReference>
<proteinExistence type="predicted"/>
<dbReference type="CDD" id="cd00038">
    <property type="entry name" value="CAP_ED"/>
    <property type="match status" value="1"/>
</dbReference>
<dbReference type="InterPro" id="IPR000595">
    <property type="entry name" value="cNMP-bd_dom"/>
</dbReference>
<evidence type="ECO:0000259" key="5">
    <source>
        <dbReference type="PROSITE" id="PS51063"/>
    </source>
</evidence>
<accession>A7HML7</accession>
<protein>
    <submittedName>
        <fullName evidence="6">Putative transcriptional regulator, Crp/Fnr family</fullName>
    </submittedName>
</protein>
<evidence type="ECO:0000256" key="3">
    <source>
        <dbReference type="ARBA" id="ARBA00023163"/>
    </source>
</evidence>
<dbReference type="EMBL" id="CP000771">
    <property type="protein sequence ID" value="ABS61150.1"/>
    <property type="molecule type" value="Genomic_DNA"/>
</dbReference>
<keyword evidence="2" id="KW-0238">DNA-binding</keyword>
<evidence type="ECO:0000313" key="7">
    <source>
        <dbReference type="Proteomes" id="UP000002415"/>
    </source>
</evidence>
<dbReference type="Gene3D" id="2.60.120.10">
    <property type="entry name" value="Jelly Rolls"/>
    <property type="match status" value="1"/>
</dbReference>
<dbReference type="eggNOG" id="COG0664">
    <property type="taxonomic scope" value="Bacteria"/>
</dbReference>
<dbReference type="AlphaFoldDB" id="A7HML7"/>
<evidence type="ECO:0000313" key="6">
    <source>
        <dbReference type="EMBL" id="ABS61150.1"/>
    </source>
</evidence>
<dbReference type="OrthoDB" id="3176638at2"/>
<evidence type="ECO:0000259" key="4">
    <source>
        <dbReference type="PROSITE" id="PS50042"/>
    </source>
</evidence>
<reference evidence="6 7" key="2">
    <citation type="journal article" date="2009" name="Proc. Natl. Acad. Sci. U.S.A.">
        <title>On the chimeric nature, thermophilic origin, and phylogenetic placement of the Thermotogales.</title>
        <authorList>
            <person name="Zhaxybayeva O."/>
            <person name="Swithers K.S."/>
            <person name="Lapierre P."/>
            <person name="Fournier G.P."/>
            <person name="Bickhart D.M."/>
            <person name="DeBoy R.T."/>
            <person name="Nelson K.E."/>
            <person name="Nesbo C.L."/>
            <person name="Doolittle W.F."/>
            <person name="Gogarten J.P."/>
            <person name="Noll K.M."/>
        </authorList>
    </citation>
    <scope>NUCLEOTIDE SEQUENCE [LARGE SCALE GENOMIC DNA]</scope>
    <source>
        <strain evidence="7">ATCC 35602 / DSM 5306 / Rt17-B1</strain>
    </source>
</reference>
<dbReference type="STRING" id="381764.Fnod_1303"/>
<reference evidence="6 7" key="1">
    <citation type="submission" date="2007-07" db="EMBL/GenBank/DDBJ databases">
        <title>Complete sequence of Fervidobacterium nodosum Rt17-B1.</title>
        <authorList>
            <consortium name="US DOE Joint Genome Institute"/>
            <person name="Copeland A."/>
            <person name="Lucas S."/>
            <person name="Lapidus A."/>
            <person name="Barry K."/>
            <person name="Glavina del Rio T."/>
            <person name="Dalin E."/>
            <person name="Tice H."/>
            <person name="Pitluck S."/>
            <person name="Saunders E."/>
            <person name="Brettin T."/>
            <person name="Bruce D."/>
            <person name="Detter J.C."/>
            <person name="Han C."/>
            <person name="Schmutz J."/>
            <person name="Larimer F."/>
            <person name="Land M."/>
            <person name="Hauser L."/>
            <person name="Kyrpides N."/>
            <person name="Mikhailova N."/>
            <person name="Nelson K."/>
            <person name="Gogarten J.P."/>
            <person name="Noll K."/>
            <person name="Richardson P."/>
        </authorList>
    </citation>
    <scope>NUCLEOTIDE SEQUENCE [LARGE SCALE GENOMIC DNA]</scope>
    <source>
        <strain evidence="7">ATCC 35602 / DSM 5306 / Rt17-B1</strain>
    </source>
</reference>
<dbReference type="Pfam" id="PF00027">
    <property type="entry name" value="cNMP_binding"/>
    <property type="match status" value="1"/>
</dbReference>
<keyword evidence="3" id="KW-0804">Transcription</keyword>
<keyword evidence="7" id="KW-1185">Reference proteome</keyword>
<dbReference type="PROSITE" id="PS51063">
    <property type="entry name" value="HTH_CRP_2"/>
    <property type="match status" value="1"/>
</dbReference>
<dbReference type="InterPro" id="IPR014710">
    <property type="entry name" value="RmlC-like_jellyroll"/>
</dbReference>
<dbReference type="SMART" id="SM00419">
    <property type="entry name" value="HTH_CRP"/>
    <property type="match status" value="1"/>
</dbReference>
<dbReference type="Pfam" id="PF13545">
    <property type="entry name" value="HTH_Crp_2"/>
    <property type="match status" value="1"/>
</dbReference>
<evidence type="ECO:0000256" key="1">
    <source>
        <dbReference type="ARBA" id="ARBA00023015"/>
    </source>
</evidence>
<dbReference type="InterPro" id="IPR012318">
    <property type="entry name" value="HTH_CRP"/>
</dbReference>
<dbReference type="GO" id="GO:0003677">
    <property type="term" value="F:DNA binding"/>
    <property type="evidence" value="ECO:0007669"/>
    <property type="project" value="UniProtKB-KW"/>
</dbReference>
<dbReference type="PROSITE" id="PS50042">
    <property type="entry name" value="CNMP_BINDING_3"/>
    <property type="match status" value="1"/>
</dbReference>
<dbReference type="GO" id="GO:0006355">
    <property type="term" value="P:regulation of DNA-templated transcription"/>
    <property type="evidence" value="ECO:0007669"/>
    <property type="project" value="InterPro"/>
</dbReference>
<keyword evidence="1" id="KW-0805">Transcription regulation</keyword>
<feature type="domain" description="Cyclic nucleotide-binding" evidence="4">
    <location>
        <begin position="17"/>
        <end position="129"/>
    </location>
</feature>
<dbReference type="InterPro" id="IPR036390">
    <property type="entry name" value="WH_DNA-bd_sf"/>
</dbReference>
<dbReference type="KEGG" id="fno:Fnod_1303"/>
<evidence type="ECO:0000256" key="2">
    <source>
        <dbReference type="ARBA" id="ARBA00023125"/>
    </source>
</evidence>
<sequence length="229" mass="26573">MKKNLEEILQNLENCEIFKGISKDFIMEILKEAKIENYKSKEIVRYRGDDCDEILILVEGEAYGLFTNTEGRVLQIDHMLAPKLLASAVIFSTDAKYPVDVETVRPSVFVTIGKDTFVKYLMKNETLLRNYLRYVSDAFIFITDKFYEVAMKNLVQKVCSYLLKLSEEQNSLKVTMDMSKEELAREFGVTRPALSRVFIELEKQGIINVNNRIVEIIDEDYIRNFAEFG</sequence>
<gene>
    <name evidence="6" type="ordered locus">Fnod_1303</name>
</gene>
<dbReference type="HOGENOM" id="CLU_075053_4_1_0"/>
<dbReference type="SUPFAM" id="SSF46785">
    <property type="entry name" value="Winged helix' DNA-binding domain"/>
    <property type="match status" value="1"/>
</dbReference>
<dbReference type="RefSeq" id="WP_011994459.1">
    <property type="nucleotide sequence ID" value="NC_009718.1"/>
</dbReference>
<dbReference type="SUPFAM" id="SSF51206">
    <property type="entry name" value="cAMP-binding domain-like"/>
    <property type="match status" value="1"/>
</dbReference>
<name>A7HML7_FERNB</name>
<dbReference type="Proteomes" id="UP000002415">
    <property type="component" value="Chromosome"/>
</dbReference>
<organism evidence="6 7">
    <name type="scientific">Fervidobacterium nodosum (strain ATCC 35602 / DSM 5306 / Rt17-B1)</name>
    <dbReference type="NCBI Taxonomy" id="381764"/>
    <lineage>
        <taxon>Bacteria</taxon>
        <taxon>Thermotogati</taxon>
        <taxon>Thermotogota</taxon>
        <taxon>Thermotogae</taxon>
        <taxon>Thermotogales</taxon>
        <taxon>Fervidobacteriaceae</taxon>
        <taxon>Fervidobacterium</taxon>
    </lineage>
</organism>